<evidence type="ECO:0000313" key="2">
    <source>
        <dbReference type="EMBL" id="EMD39861.1"/>
    </source>
</evidence>
<name>M2RLX3_CERS8</name>
<feature type="region of interest" description="Disordered" evidence="1">
    <location>
        <begin position="1"/>
        <end position="34"/>
    </location>
</feature>
<sequence>MSHRRGQYRLRSKSTAGRYTARSPAGMRQVSGTRRKKVVLAGRRTTWGKHGRAVPSTKGMRVTGQGRGSDAEQRFQQEAIRVTVQRHGGDTEQRFQQEAMRVTVQRYGGDTEQRFQQQATRFLAQRHGGDMEQRFQRQAM</sequence>
<reference evidence="2 3" key="1">
    <citation type="journal article" date="2012" name="Proc. Natl. Acad. Sci. U.S.A.">
        <title>Comparative genomics of Ceriporiopsis subvermispora and Phanerochaete chrysosporium provide insight into selective ligninolysis.</title>
        <authorList>
            <person name="Fernandez-Fueyo E."/>
            <person name="Ruiz-Duenas F.J."/>
            <person name="Ferreira P."/>
            <person name="Floudas D."/>
            <person name="Hibbett D.S."/>
            <person name="Canessa P."/>
            <person name="Larrondo L.F."/>
            <person name="James T.Y."/>
            <person name="Seelenfreund D."/>
            <person name="Lobos S."/>
            <person name="Polanco R."/>
            <person name="Tello M."/>
            <person name="Honda Y."/>
            <person name="Watanabe T."/>
            <person name="Watanabe T."/>
            <person name="Ryu J.S."/>
            <person name="Kubicek C.P."/>
            <person name="Schmoll M."/>
            <person name="Gaskell J."/>
            <person name="Hammel K.E."/>
            <person name="St John F.J."/>
            <person name="Vanden Wymelenberg A."/>
            <person name="Sabat G."/>
            <person name="Splinter BonDurant S."/>
            <person name="Syed K."/>
            <person name="Yadav J.S."/>
            <person name="Doddapaneni H."/>
            <person name="Subramanian V."/>
            <person name="Lavin J.L."/>
            <person name="Oguiza J.A."/>
            <person name="Perez G."/>
            <person name="Pisabarro A.G."/>
            <person name="Ramirez L."/>
            <person name="Santoyo F."/>
            <person name="Master E."/>
            <person name="Coutinho P.M."/>
            <person name="Henrissat B."/>
            <person name="Lombard V."/>
            <person name="Magnuson J.K."/>
            <person name="Kuees U."/>
            <person name="Hori C."/>
            <person name="Igarashi K."/>
            <person name="Samejima M."/>
            <person name="Held B.W."/>
            <person name="Barry K.W."/>
            <person name="LaButti K.M."/>
            <person name="Lapidus A."/>
            <person name="Lindquist E.A."/>
            <person name="Lucas S.M."/>
            <person name="Riley R."/>
            <person name="Salamov A.A."/>
            <person name="Hoffmeister D."/>
            <person name="Schwenk D."/>
            <person name="Hadar Y."/>
            <person name="Yarden O."/>
            <person name="de Vries R.P."/>
            <person name="Wiebenga A."/>
            <person name="Stenlid J."/>
            <person name="Eastwood D."/>
            <person name="Grigoriev I.V."/>
            <person name="Berka R.M."/>
            <person name="Blanchette R.A."/>
            <person name="Kersten P."/>
            <person name="Martinez A.T."/>
            <person name="Vicuna R."/>
            <person name="Cullen D."/>
        </authorList>
    </citation>
    <scope>NUCLEOTIDE SEQUENCE [LARGE SCALE GENOMIC DNA]</scope>
    <source>
        <strain evidence="2 3">B</strain>
    </source>
</reference>
<dbReference type="Proteomes" id="UP000016930">
    <property type="component" value="Unassembled WGS sequence"/>
</dbReference>
<evidence type="ECO:0000313" key="3">
    <source>
        <dbReference type="Proteomes" id="UP000016930"/>
    </source>
</evidence>
<gene>
    <name evidence="2" type="ORF">CERSUDRAFT_92353</name>
</gene>
<evidence type="ECO:0000256" key="1">
    <source>
        <dbReference type="SAM" id="MobiDB-lite"/>
    </source>
</evidence>
<protein>
    <submittedName>
        <fullName evidence="2">Uncharacterized protein</fullName>
    </submittedName>
</protein>
<feature type="region of interest" description="Disordered" evidence="1">
    <location>
        <begin position="46"/>
        <end position="71"/>
    </location>
</feature>
<feature type="compositionally biased region" description="Basic residues" evidence="1">
    <location>
        <begin position="1"/>
        <end position="12"/>
    </location>
</feature>
<accession>M2RLX3</accession>
<dbReference type="HOGENOM" id="CLU_1834925_0_0_1"/>
<dbReference type="EMBL" id="KB445793">
    <property type="protein sequence ID" value="EMD39861.1"/>
    <property type="molecule type" value="Genomic_DNA"/>
</dbReference>
<proteinExistence type="predicted"/>
<keyword evidence="3" id="KW-1185">Reference proteome</keyword>
<dbReference type="AlphaFoldDB" id="M2RLX3"/>
<organism evidence="2 3">
    <name type="scientific">Ceriporiopsis subvermispora (strain B)</name>
    <name type="common">White-rot fungus</name>
    <name type="synonym">Gelatoporia subvermispora</name>
    <dbReference type="NCBI Taxonomy" id="914234"/>
    <lineage>
        <taxon>Eukaryota</taxon>
        <taxon>Fungi</taxon>
        <taxon>Dikarya</taxon>
        <taxon>Basidiomycota</taxon>
        <taxon>Agaricomycotina</taxon>
        <taxon>Agaricomycetes</taxon>
        <taxon>Polyporales</taxon>
        <taxon>Gelatoporiaceae</taxon>
        <taxon>Gelatoporia</taxon>
    </lineage>
</organism>